<feature type="signal peptide" evidence="6">
    <location>
        <begin position="1"/>
        <end position="22"/>
    </location>
</feature>
<comment type="similarity">
    <text evidence="2">Belongs to the MipA/OmpV family.</text>
</comment>
<organism evidence="7 8">
    <name type="scientific">Sphingobium lignivorans</name>
    <dbReference type="NCBI Taxonomy" id="2735886"/>
    <lineage>
        <taxon>Bacteria</taxon>
        <taxon>Pseudomonadati</taxon>
        <taxon>Pseudomonadota</taxon>
        <taxon>Alphaproteobacteria</taxon>
        <taxon>Sphingomonadales</taxon>
        <taxon>Sphingomonadaceae</taxon>
        <taxon>Sphingobium</taxon>
    </lineage>
</organism>
<dbReference type="RefSeq" id="WP_184150383.1">
    <property type="nucleotide sequence ID" value="NZ_JACHKA010000001.1"/>
</dbReference>
<dbReference type="InterPro" id="IPR010583">
    <property type="entry name" value="MipA"/>
</dbReference>
<dbReference type="Pfam" id="PF06629">
    <property type="entry name" value="MipA"/>
    <property type="match status" value="1"/>
</dbReference>
<dbReference type="Proteomes" id="UP001138540">
    <property type="component" value="Unassembled WGS sequence"/>
</dbReference>
<evidence type="ECO:0000313" key="8">
    <source>
        <dbReference type="Proteomes" id="UP001138540"/>
    </source>
</evidence>
<evidence type="ECO:0000256" key="3">
    <source>
        <dbReference type="ARBA" id="ARBA00022729"/>
    </source>
</evidence>
<evidence type="ECO:0000256" key="4">
    <source>
        <dbReference type="ARBA" id="ARBA00023136"/>
    </source>
</evidence>
<keyword evidence="3 6" id="KW-0732">Signal</keyword>
<dbReference type="PANTHER" id="PTHR38776">
    <property type="entry name" value="MLTA-INTERACTING PROTEIN-RELATED"/>
    <property type="match status" value="1"/>
</dbReference>
<proteinExistence type="inferred from homology"/>
<evidence type="ECO:0000256" key="1">
    <source>
        <dbReference type="ARBA" id="ARBA00004442"/>
    </source>
</evidence>
<keyword evidence="4" id="KW-0472">Membrane</keyword>
<accession>A0ABR6NBY8</accession>
<gene>
    <name evidence="7" type="ORF">HNP60_000764</name>
</gene>
<evidence type="ECO:0000313" key="7">
    <source>
        <dbReference type="EMBL" id="MBB5984790.1"/>
    </source>
</evidence>
<dbReference type="PANTHER" id="PTHR38776:SF1">
    <property type="entry name" value="MLTA-INTERACTING PROTEIN-RELATED"/>
    <property type="match status" value="1"/>
</dbReference>
<evidence type="ECO:0000256" key="5">
    <source>
        <dbReference type="ARBA" id="ARBA00023237"/>
    </source>
</evidence>
<name>A0ABR6NBY8_9SPHN</name>
<comment type="caution">
    <text evidence="7">The sequence shown here is derived from an EMBL/GenBank/DDBJ whole genome shotgun (WGS) entry which is preliminary data.</text>
</comment>
<keyword evidence="8" id="KW-1185">Reference proteome</keyword>
<reference evidence="7 8" key="1">
    <citation type="submission" date="2020-08" db="EMBL/GenBank/DDBJ databases">
        <title>Exploring microbial biodiversity for novel pathways involved in the catabolism of aromatic compounds derived from lignin.</title>
        <authorList>
            <person name="Elkins J."/>
        </authorList>
    </citation>
    <scope>NUCLEOTIDE SEQUENCE [LARGE SCALE GENOMIC DNA]</scope>
    <source>
        <strain evidence="7 8">B1D3A</strain>
    </source>
</reference>
<feature type="chain" id="PRO_5046107568" evidence="6">
    <location>
        <begin position="23"/>
        <end position="265"/>
    </location>
</feature>
<dbReference type="EMBL" id="JACHKA010000001">
    <property type="protein sequence ID" value="MBB5984790.1"/>
    <property type="molecule type" value="Genomic_DNA"/>
</dbReference>
<keyword evidence="5" id="KW-0998">Cell outer membrane</keyword>
<evidence type="ECO:0000256" key="6">
    <source>
        <dbReference type="SAM" id="SignalP"/>
    </source>
</evidence>
<protein>
    <submittedName>
        <fullName evidence="7">Outer membrane protein</fullName>
    </submittedName>
</protein>
<evidence type="ECO:0000256" key="2">
    <source>
        <dbReference type="ARBA" id="ARBA00005722"/>
    </source>
</evidence>
<comment type="subcellular location">
    <subcellularLocation>
        <location evidence="1">Cell outer membrane</location>
    </subcellularLocation>
</comment>
<sequence length="265" mass="27850">MRFFLFAAPLYLFLPSASIAQATSGDEIHGTVYLGPIVAPDYVGSDEYRVTPFGGFSVHYGKMFVRSEGSGLVANLSPIDHVLLGPAINFRIGRRPADIKSAAVGTLGRIDDAWEAGGMVGLGFSGVASEHDSLEITSKLLFDVSDVHKGYTIQPGIAYRLPVSRKATLGLMLSATLGDDAYVQRYFGIDAADAAASGLAAYRPKGGLVDTGAVLTGTYSLSGRWSLLGIAGYSKLFEGAKNSPIVSDVGSSDQFVGSLSLAYSF</sequence>